<organism evidence="2 3">
    <name type="scientific">Litoribrevibacter albus</name>
    <dbReference type="NCBI Taxonomy" id="1473156"/>
    <lineage>
        <taxon>Bacteria</taxon>
        <taxon>Pseudomonadati</taxon>
        <taxon>Pseudomonadota</taxon>
        <taxon>Gammaproteobacteria</taxon>
        <taxon>Oceanospirillales</taxon>
        <taxon>Oceanospirillaceae</taxon>
        <taxon>Litoribrevibacter</taxon>
    </lineage>
</organism>
<reference evidence="2" key="1">
    <citation type="journal article" date="2014" name="Int. J. Syst. Evol. Microbiol.">
        <title>Complete genome sequence of Corynebacterium casei LMG S-19264T (=DSM 44701T), isolated from a smear-ripened cheese.</title>
        <authorList>
            <consortium name="US DOE Joint Genome Institute (JGI-PGF)"/>
            <person name="Walter F."/>
            <person name="Albersmeier A."/>
            <person name="Kalinowski J."/>
            <person name="Ruckert C."/>
        </authorList>
    </citation>
    <scope>NUCLEOTIDE SEQUENCE</scope>
    <source>
        <strain evidence="2">NBRC 110071</strain>
    </source>
</reference>
<protein>
    <submittedName>
        <fullName evidence="2">Uncharacterized protein</fullName>
    </submittedName>
</protein>
<evidence type="ECO:0000313" key="2">
    <source>
        <dbReference type="EMBL" id="GLQ31989.1"/>
    </source>
</evidence>
<accession>A0AA37SBA9</accession>
<sequence>MSNSLNPIKLGAISVLGICGIGIISSFVINENHTVPLAEEVLVEQTQPKQLQETASAQTTSPQLLPGVEKTEEGFKFDDEMKMKLQKISEAYDAQAQYPSFSTPINPDELASKYLPDIPIANELPAKLTDPNSPTLSIKPNQLRFFYGDHLVVDAEISGLSEDENSAVSARLVSNGETLAHATVIAKEDGAHQYQLDFSELRFDDVEWKRELTIDTEFQFLGETYQRGTSIEYLATVAQVEQVAPSEIHDEYLHIPVYISTEKPGYHRLRANLYESETGRPLVNLRAEEQVNGRSGVLILKAHIAALKEAGSEGPYELKDISLQRLPSKPDFITEFGRVDQDAYDVEGYNFSEYLDKPYVNEKAQRIANELRRLGS</sequence>
<keyword evidence="1" id="KW-0472">Membrane</keyword>
<dbReference type="EMBL" id="BSNM01000014">
    <property type="protein sequence ID" value="GLQ31989.1"/>
    <property type="molecule type" value="Genomic_DNA"/>
</dbReference>
<evidence type="ECO:0000256" key="1">
    <source>
        <dbReference type="SAM" id="Phobius"/>
    </source>
</evidence>
<keyword evidence="1" id="KW-0812">Transmembrane</keyword>
<reference evidence="2" key="2">
    <citation type="submission" date="2023-01" db="EMBL/GenBank/DDBJ databases">
        <title>Draft genome sequence of Litoribrevibacter albus strain NBRC 110071.</title>
        <authorList>
            <person name="Sun Q."/>
            <person name="Mori K."/>
        </authorList>
    </citation>
    <scope>NUCLEOTIDE SEQUENCE</scope>
    <source>
        <strain evidence="2">NBRC 110071</strain>
    </source>
</reference>
<keyword evidence="1" id="KW-1133">Transmembrane helix</keyword>
<proteinExistence type="predicted"/>
<dbReference type="Proteomes" id="UP001161389">
    <property type="component" value="Unassembled WGS sequence"/>
</dbReference>
<feature type="transmembrane region" description="Helical" evidence="1">
    <location>
        <begin position="12"/>
        <end position="29"/>
    </location>
</feature>
<dbReference type="RefSeq" id="WP_284381805.1">
    <property type="nucleotide sequence ID" value="NZ_BSNM01000014.1"/>
</dbReference>
<evidence type="ECO:0000313" key="3">
    <source>
        <dbReference type="Proteomes" id="UP001161389"/>
    </source>
</evidence>
<dbReference type="AlphaFoldDB" id="A0AA37SBA9"/>
<name>A0AA37SBA9_9GAMM</name>
<keyword evidence="3" id="KW-1185">Reference proteome</keyword>
<comment type="caution">
    <text evidence="2">The sequence shown here is derived from an EMBL/GenBank/DDBJ whole genome shotgun (WGS) entry which is preliminary data.</text>
</comment>
<gene>
    <name evidence="2" type="ORF">GCM10007876_24680</name>
</gene>